<feature type="region of interest" description="Disordered" evidence="1">
    <location>
        <begin position="289"/>
        <end position="370"/>
    </location>
</feature>
<evidence type="ECO:0000256" key="1">
    <source>
        <dbReference type="SAM" id="MobiDB-lite"/>
    </source>
</evidence>
<organism evidence="2 3">
    <name type="scientific">Giardia intestinalis</name>
    <name type="common">Giardia lamblia</name>
    <dbReference type="NCBI Taxonomy" id="5741"/>
    <lineage>
        <taxon>Eukaryota</taxon>
        <taxon>Metamonada</taxon>
        <taxon>Diplomonadida</taxon>
        <taxon>Hexamitidae</taxon>
        <taxon>Giardiinae</taxon>
        <taxon>Giardia</taxon>
    </lineage>
</organism>
<reference evidence="2 3" key="2">
    <citation type="journal article" date="2013" name="Genome Biol. Evol.">
        <title>Genome sequencing of Giardia lamblia genotypes A2 and B isolates (DH and GS) and comparative analysis with the genomes of genotypes A1 and E (WB and Pig).</title>
        <authorList>
            <person name="Adam R.D."/>
            <person name="Dahlstrom E.W."/>
            <person name="Martens C.A."/>
            <person name="Bruno D.P."/>
            <person name="Barbian K.D."/>
            <person name="Ricklefs S.M."/>
            <person name="Hernandez M.M."/>
            <person name="Narla N.P."/>
            <person name="Patel R.B."/>
            <person name="Porcella S.F."/>
            <person name="Nash T.E."/>
        </authorList>
    </citation>
    <scope>NUCLEOTIDE SEQUENCE [LARGE SCALE GENOMIC DNA]</scope>
    <source>
        <strain evidence="2 3">GS</strain>
    </source>
</reference>
<feature type="compositionally biased region" description="Polar residues" evidence="1">
    <location>
        <begin position="289"/>
        <end position="316"/>
    </location>
</feature>
<sequence length="506" mass="54820">VILYLQICELNRVNIALILMRDSSTSSSSVDIGLIHPVRLDDIDSGMPQSSQNSLTQSAQLPSLSTSRAPYLSTYDHSLVSMQLAGSDSSTDNFLDPATFTTPTMHTSRVGSAPVISHHHSVVGMSITASLVDSLGYSNRAKLARGNTSPVNAGGARTTFTDVHLDPPTNTPSVSGKPSKTRSPAESPLFNQTPKHLAQLSQRLAFKSRKNDAIYTMTKVPQVVSFTSASPTQQQDAMPRPSARSAQAQYHQSSPARYSLSSPLELAHQRNGLTSLYPLSSAAKLYREISQSPPSRTRLVSANKATPSTITPTMQLRPTPRSKSPTRPTTVSSSFQSMLPRNLNSNRQGGSPINQTPPPSPRKASSIRPGSHLIVRPSPLLKLGGAVHGPYTSVPAEFPLQIRSVGHANPRKSARSTSISNTLKSTEITVHKDKRFRPVSPDGNTFITIFSPTINNPSNPRTFHLNETTVVTKTSVGWIKLNTDCDRKKINSETPPRRPSIANKFE</sequence>
<feature type="compositionally biased region" description="Polar residues" evidence="1">
    <location>
        <begin position="335"/>
        <end position="354"/>
    </location>
</feature>
<dbReference type="EMBL" id="AHHH01000133">
    <property type="protein sequence ID" value="ESU41322.1"/>
    <property type="molecule type" value="Genomic_DNA"/>
</dbReference>
<dbReference type="VEuPathDB" id="GiardiaDB:GL50803_0017435"/>
<dbReference type="Proteomes" id="UP000018040">
    <property type="component" value="Unassembled WGS sequence"/>
</dbReference>
<reference evidence="3" key="1">
    <citation type="submission" date="2012-02" db="EMBL/GenBank/DDBJ databases">
        <title>Genome sequencing of Giardia lamblia Genotypes A2 and B isolates (DH and GS) and comparative analysis with the genomes of Genotypes A1 and E (WB and Pig).</title>
        <authorList>
            <person name="Adam R."/>
            <person name="Dahlstrom E."/>
            <person name="Martens C."/>
            <person name="Bruno D."/>
            <person name="Barbian K."/>
            <person name="Porcella S.F."/>
            <person name="Nash T."/>
        </authorList>
    </citation>
    <scope>NUCLEOTIDE SEQUENCE</scope>
    <source>
        <strain evidence="3">GS</strain>
    </source>
</reference>
<dbReference type="OrthoDB" id="10260595at2759"/>
<dbReference type="AlphaFoldDB" id="V6TSK5"/>
<name>V6TSK5_GIAIN</name>
<evidence type="ECO:0000313" key="3">
    <source>
        <dbReference type="Proteomes" id="UP000018040"/>
    </source>
</evidence>
<feature type="compositionally biased region" description="Polar residues" evidence="1">
    <location>
        <begin position="244"/>
        <end position="257"/>
    </location>
</feature>
<evidence type="ECO:0000313" key="2">
    <source>
        <dbReference type="EMBL" id="ESU41322.1"/>
    </source>
</evidence>
<dbReference type="VEuPathDB" id="GiardiaDB:DHA2_151393"/>
<protein>
    <submittedName>
        <fullName evidence="2">Uncharacterized protein</fullName>
    </submittedName>
</protein>
<feature type="non-terminal residue" evidence="2">
    <location>
        <position position="1"/>
    </location>
</feature>
<feature type="compositionally biased region" description="Polar residues" evidence="1">
    <location>
        <begin position="227"/>
        <end position="236"/>
    </location>
</feature>
<accession>V6TSK5</accession>
<comment type="caution">
    <text evidence="2">The sequence shown here is derived from an EMBL/GenBank/DDBJ whole genome shotgun (WGS) entry which is preliminary data.</text>
</comment>
<dbReference type="VEuPathDB" id="GiardiaDB:QR46_3533"/>
<feature type="region of interest" description="Disordered" evidence="1">
    <location>
        <begin position="227"/>
        <end position="257"/>
    </location>
</feature>
<feature type="compositionally biased region" description="Low complexity" evidence="1">
    <location>
        <begin position="317"/>
        <end position="334"/>
    </location>
</feature>
<dbReference type="VEuPathDB" id="GiardiaDB:GL50581_623"/>
<proteinExistence type="predicted"/>
<feature type="region of interest" description="Disordered" evidence="1">
    <location>
        <begin position="146"/>
        <end position="192"/>
    </location>
</feature>
<feature type="compositionally biased region" description="Polar residues" evidence="1">
    <location>
        <begin position="171"/>
        <end position="192"/>
    </location>
</feature>
<gene>
    <name evidence="2" type="ORF">GSB_153520</name>
</gene>